<dbReference type="CDD" id="cd20736">
    <property type="entry name" value="PoNe_Nuclease"/>
    <property type="match status" value="1"/>
</dbReference>
<dbReference type="InterPro" id="IPR011335">
    <property type="entry name" value="Restrct_endonuc-II-like"/>
</dbReference>
<evidence type="ECO:0000313" key="3">
    <source>
        <dbReference type="EMBL" id="TCJ12048.1"/>
    </source>
</evidence>
<name>A0A4R1B6T8_9BACT</name>
<dbReference type="Gene3D" id="3.40.1350.10">
    <property type="match status" value="1"/>
</dbReference>
<dbReference type="PANTHER" id="PTHR34039:SF1">
    <property type="entry name" value="UPF0102 PROTEIN YRAN"/>
    <property type="match status" value="1"/>
</dbReference>
<proteinExistence type="inferred from homology"/>
<evidence type="ECO:0000313" key="4">
    <source>
        <dbReference type="Proteomes" id="UP000295334"/>
    </source>
</evidence>
<dbReference type="OrthoDB" id="9802516at2"/>
<gene>
    <name evidence="3" type="ORF">EPD60_15950</name>
</gene>
<dbReference type="Proteomes" id="UP000295334">
    <property type="component" value="Unassembled WGS sequence"/>
</dbReference>
<protein>
    <recommendedName>
        <fullName evidence="2">UPF0102 protein EPD60_15950</fullName>
    </recommendedName>
</protein>
<dbReference type="InterPro" id="IPR003509">
    <property type="entry name" value="UPF0102_YraN-like"/>
</dbReference>
<dbReference type="InterPro" id="IPR011856">
    <property type="entry name" value="tRNA_endonuc-like_dom_sf"/>
</dbReference>
<dbReference type="GO" id="GO:0003676">
    <property type="term" value="F:nucleic acid binding"/>
    <property type="evidence" value="ECO:0007669"/>
    <property type="project" value="InterPro"/>
</dbReference>
<comment type="caution">
    <text evidence="3">The sequence shown here is derived from an EMBL/GenBank/DDBJ whole genome shotgun (WGS) entry which is preliminary data.</text>
</comment>
<evidence type="ECO:0000256" key="1">
    <source>
        <dbReference type="ARBA" id="ARBA00006738"/>
    </source>
</evidence>
<sequence>MLHDAGDGNNTLVGLEVGHTLPVKISMAVHNERGKNGETLAAAWLEREGYRIVATNWRWGHLEVDLVAVKDSLPHFIEVKYKTSGRFGPPELKVNRQKFRNLTNAASGWLRKHPQYRDFRIDIMAITELPGKAPEYCFIRNVFF</sequence>
<dbReference type="EMBL" id="SJZI01000052">
    <property type="protein sequence ID" value="TCJ12048.1"/>
    <property type="molecule type" value="Genomic_DNA"/>
</dbReference>
<reference evidence="3 4" key="1">
    <citation type="submission" date="2019-03" db="EMBL/GenBank/DDBJ databases">
        <authorList>
            <person name="Kim M.K.M."/>
        </authorList>
    </citation>
    <scope>NUCLEOTIDE SEQUENCE [LARGE SCALE GENOMIC DNA]</scope>
    <source>
        <strain evidence="3 4">17J68-12</strain>
    </source>
</reference>
<accession>A0A4R1B6T8</accession>
<dbReference type="HAMAP" id="MF_00048">
    <property type="entry name" value="UPF0102"/>
    <property type="match status" value="1"/>
</dbReference>
<dbReference type="AlphaFoldDB" id="A0A4R1B6T8"/>
<dbReference type="SUPFAM" id="SSF52980">
    <property type="entry name" value="Restriction endonuclease-like"/>
    <property type="match status" value="1"/>
</dbReference>
<evidence type="ECO:0000256" key="2">
    <source>
        <dbReference type="HAMAP-Rule" id="MF_00048"/>
    </source>
</evidence>
<keyword evidence="4" id="KW-1185">Reference proteome</keyword>
<organism evidence="3 4">
    <name type="scientific">Flaviaesturariibacter flavus</name>
    <dbReference type="NCBI Taxonomy" id="2502780"/>
    <lineage>
        <taxon>Bacteria</taxon>
        <taxon>Pseudomonadati</taxon>
        <taxon>Bacteroidota</taxon>
        <taxon>Chitinophagia</taxon>
        <taxon>Chitinophagales</taxon>
        <taxon>Chitinophagaceae</taxon>
        <taxon>Flaviaestuariibacter</taxon>
    </lineage>
</organism>
<dbReference type="PANTHER" id="PTHR34039">
    <property type="entry name" value="UPF0102 PROTEIN YRAN"/>
    <property type="match status" value="1"/>
</dbReference>
<comment type="similarity">
    <text evidence="1 2">Belongs to the UPF0102 family.</text>
</comment>
<dbReference type="Pfam" id="PF02021">
    <property type="entry name" value="UPF0102"/>
    <property type="match status" value="1"/>
</dbReference>